<keyword evidence="7" id="KW-1185">Reference proteome</keyword>
<evidence type="ECO:0000313" key="7">
    <source>
        <dbReference type="Proteomes" id="UP001642464"/>
    </source>
</evidence>
<protein>
    <submittedName>
        <fullName evidence="6">Probable membrane transporter protein</fullName>
    </submittedName>
</protein>
<comment type="caution">
    <text evidence="6">The sequence shown here is derived from an EMBL/GenBank/DDBJ whole genome shotgun (WGS) entry which is preliminary data.</text>
</comment>
<dbReference type="PANTHER" id="PTHR43701:SF2">
    <property type="entry name" value="MEMBRANE TRANSPORTER PROTEIN YJNA-RELATED"/>
    <property type="match status" value="1"/>
</dbReference>
<reference evidence="6 7" key="1">
    <citation type="submission" date="2024-02" db="EMBL/GenBank/DDBJ databases">
        <authorList>
            <person name="Chen Y."/>
            <person name="Shah S."/>
            <person name="Dougan E. K."/>
            <person name="Thang M."/>
            <person name="Chan C."/>
        </authorList>
    </citation>
    <scope>NUCLEOTIDE SEQUENCE [LARGE SCALE GENOMIC DNA]</scope>
</reference>
<sequence length="160" mass="16762">DKMVKRLARVEGQLRGVQKLIQEGEDCEKILQQIGAALVPAGQQLGRLLPASVVLLAFAILTMLVAARMWRLASIDPDSSRYVRGGDAGDAPASPACELSDSGQFEMRLPCLVRMLIAGVLVGLLSGLFGVGGGFVIVPALVLLTALPMAQAVATSLLVI</sequence>
<keyword evidence="3 5" id="KW-1133">Transmembrane helix</keyword>
<evidence type="ECO:0000256" key="4">
    <source>
        <dbReference type="ARBA" id="ARBA00023136"/>
    </source>
</evidence>
<accession>A0ABP0NXN7</accession>
<keyword evidence="2 5" id="KW-0812">Transmembrane</keyword>
<dbReference type="Pfam" id="PF01925">
    <property type="entry name" value="TauE"/>
    <property type="match status" value="1"/>
</dbReference>
<organism evidence="6 7">
    <name type="scientific">Durusdinium trenchii</name>
    <dbReference type="NCBI Taxonomy" id="1381693"/>
    <lineage>
        <taxon>Eukaryota</taxon>
        <taxon>Sar</taxon>
        <taxon>Alveolata</taxon>
        <taxon>Dinophyceae</taxon>
        <taxon>Suessiales</taxon>
        <taxon>Symbiodiniaceae</taxon>
        <taxon>Durusdinium</taxon>
    </lineage>
</organism>
<proteinExistence type="predicted"/>
<evidence type="ECO:0000256" key="1">
    <source>
        <dbReference type="ARBA" id="ARBA00004141"/>
    </source>
</evidence>
<evidence type="ECO:0000256" key="3">
    <source>
        <dbReference type="ARBA" id="ARBA00022989"/>
    </source>
</evidence>
<feature type="transmembrane region" description="Helical" evidence="5">
    <location>
        <begin position="48"/>
        <end position="67"/>
    </location>
</feature>
<dbReference type="Gene3D" id="1.20.58.1000">
    <property type="entry name" value="Metal-sensitive repressor, helix protomer"/>
    <property type="match status" value="1"/>
</dbReference>
<evidence type="ECO:0000313" key="6">
    <source>
        <dbReference type="EMBL" id="CAK9068546.1"/>
    </source>
</evidence>
<keyword evidence="4 5" id="KW-0472">Membrane</keyword>
<dbReference type="InterPro" id="IPR002781">
    <property type="entry name" value="TM_pro_TauE-like"/>
</dbReference>
<dbReference type="Proteomes" id="UP001642464">
    <property type="component" value="Unassembled WGS sequence"/>
</dbReference>
<name>A0ABP0NXN7_9DINO</name>
<evidence type="ECO:0000256" key="5">
    <source>
        <dbReference type="SAM" id="Phobius"/>
    </source>
</evidence>
<dbReference type="PANTHER" id="PTHR43701">
    <property type="entry name" value="MEMBRANE TRANSPORTER PROTEIN MJ0441-RELATED"/>
    <property type="match status" value="1"/>
</dbReference>
<feature type="non-terminal residue" evidence="6">
    <location>
        <position position="160"/>
    </location>
</feature>
<evidence type="ECO:0000256" key="2">
    <source>
        <dbReference type="ARBA" id="ARBA00022692"/>
    </source>
</evidence>
<gene>
    <name evidence="6" type="ORF">SCF082_LOCUS34496</name>
</gene>
<dbReference type="InterPro" id="IPR051598">
    <property type="entry name" value="TSUP/Inactive_protease-like"/>
</dbReference>
<dbReference type="InterPro" id="IPR038390">
    <property type="entry name" value="Metal_Tscrpt_repr_sf"/>
</dbReference>
<feature type="non-terminal residue" evidence="6">
    <location>
        <position position="1"/>
    </location>
</feature>
<comment type="subcellular location">
    <subcellularLocation>
        <location evidence="1">Membrane</location>
        <topology evidence="1">Multi-pass membrane protein</topology>
    </subcellularLocation>
</comment>
<dbReference type="EMBL" id="CAXAMM010031690">
    <property type="protein sequence ID" value="CAK9068546.1"/>
    <property type="molecule type" value="Genomic_DNA"/>
</dbReference>